<name>A0A939GDK1_9BACT</name>
<accession>A0A939GDK1</accession>
<dbReference type="Proteomes" id="UP000664034">
    <property type="component" value="Unassembled WGS sequence"/>
</dbReference>
<evidence type="ECO:0000313" key="1">
    <source>
        <dbReference type="EMBL" id="MBO0935555.1"/>
    </source>
</evidence>
<dbReference type="RefSeq" id="WP_207363100.1">
    <property type="nucleotide sequence ID" value="NZ_JAFMYV010000001.1"/>
</dbReference>
<gene>
    <name evidence="1" type="ORF">J2I47_03240</name>
</gene>
<organism evidence="1 2">
    <name type="scientific">Fibrella rubiginis</name>
    <dbReference type="NCBI Taxonomy" id="2817060"/>
    <lineage>
        <taxon>Bacteria</taxon>
        <taxon>Pseudomonadati</taxon>
        <taxon>Bacteroidota</taxon>
        <taxon>Cytophagia</taxon>
        <taxon>Cytophagales</taxon>
        <taxon>Spirosomataceae</taxon>
        <taxon>Fibrella</taxon>
    </lineage>
</organism>
<reference evidence="1" key="1">
    <citation type="submission" date="2021-03" db="EMBL/GenBank/DDBJ databases">
        <title>Fibrella sp. HMF5335 genome sequencing and assembly.</title>
        <authorList>
            <person name="Kang H."/>
            <person name="Kim H."/>
            <person name="Bae S."/>
            <person name="Joh K."/>
        </authorList>
    </citation>
    <scope>NUCLEOTIDE SEQUENCE</scope>
    <source>
        <strain evidence="1">HMF5335</strain>
    </source>
</reference>
<sequence length="317" mass="37462">MKSLLLKSLYVLAALRYPRIRPDLRYFVRDNYFARLNQIRFWRADFLTRAPYKVIRFYGEFDQEIRYVLPFAYWHFLNGTLKQTIASKNTKPFYFFSPDHVEKYEKRVWEAGYGNYSIPNMTHAPHFDFSKWVRVPFKAHYQNNVFVYDKPLLIIANKYNIEWDKPPINFLDIPALDRLLSGLKSRYQVIYNRPLGEQIVHDNSEIMDLGEHAWLRTTHPDVLLMNDLFDQHRQVVENFNHLQLMVYANCNHFISMHGGTAALASCFGGTNILLSYPGGGFEHDFNEYETLFPALSGARILHAKSRDELLRIVEKTY</sequence>
<dbReference type="AlphaFoldDB" id="A0A939GDK1"/>
<dbReference type="EMBL" id="JAFMYV010000001">
    <property type="protein sequence ID" value="MBO0935555.1"/>
    <property type="molecule type" value="Genomic_DNA"/>
</dbReference>
<keyword evidence="2" id="KW-1185">Reference proteome</keyword>
<comment type="caution">
    <text evidence="1">The sequence shown here is derived from an EMBL/GenBank/DDBJ whole genome shotgun (WGS) entry which is preliminary data.</text>
</comment>
<protein>
    <submittedName>
        <fullName evidence="1">Uncharacterized protein</fullName>
    </submittedName>
</protein>
<proteinExistence type="predicted"/>
<evidence type="ECO:0000313" key="2">
    <source>
        <dbReference type="Proteomes" id="UP000664034"/>
    </source>
</evidence>